<accession>A0A2U1LZ83</accession>
<dbReference type="PANTHER" id="PTHR48050:SF11">
    <property type="entry name" value="GLYCOSYLTRANSFERASE"/>
    <property type="match status" value="1"/>
</dbReference>
<dbReference type="AlphaFoldDB" id="A0A2U1LZ83"/>
<name>A0A2U1LZ83_ARTAN</name>
<evidence type="ECO:0000313" key="1">
    <source>
        <dbReference type="EMBL" id="PWA54318.1"/>
    </source>
</evidence>
<dbReference type="OrthoDB" id="5835829at2759"/>
<keyword evidence="2" id="KW-1185">Reference proteome</keyword>
<dbReference type="PANTHER" id="PTHR48050">
    <property type="entry name" value="STEROL 3-BETA-GLUCOSYLTRANSFERASE"/>
    <property type="match status" value="1"/>
</dbReference>
<protein>
    <submittedName>
        <fullName evidence="1">UDP-glucuronosyl/UDP-glucosyltransferase</fullName>
    </submittedName>
</protein>
<dbReference type="STRING" id="35608.A0A2U1LZ83"/>
<comment type="caution">
    <text evidence="1">The sequence shown here is derived from an EMBL/GenBank/DDBJ whole genome shotgun (WGS) entry which is preliminary data.</text>
</comment>
<proteinExistence type="predicted"/>
<keyword evidence="1" id="KW-0808">Transferase</keyword>
<dbReference type="EMBL" id="PKPP01007116">
    <property type="protein sequence ID" value="PWA54318.1"/>
    <property type="molecule type" value="Genomic_DNA"/>
</dbReference>
<dbReference type="InterPro" id="IPR050426">
    <property type="entry name" value="Glycosyltransferase_28"/>
</dbReference>
<reference evidence="1 2" key="1">
    <citation type="journal article" date="2018" name="Mol. Plant">
        <title>The genome of Artemisia annua provides insight into the evolution of Asteraceae family and artemisinin biosynthesis.</title>
        <authorList>
            <person name="Shen Q."/>
            <person name="Zhang L."/>
            <person name="Liao Z."/>
            <person name="Wang S."/>
            <person name="Yan T."/>
            <person name="Shi P."/>
            <person name="Liu M."/>
            <person name="Fu X."/>
            <person name="Pan Q."/>
            <person name="Wang Y."/>
            <person name="Lv Z."/>
            <person name="Lu X."/>
            <person name="Zhang F."/>
            <person name="Jiang W."/>
            <person name="Ma Y."/>
            <person name="Chen M."/>
            <person name="Hao X."/>
            <person name="Li L."/>
            <person name="Tang Y."/>
            <person name="Lv G."/>
            <person name="Zhou Y."/>
            <person name="Sun X."/>
            <person name="Brodelius P.E."/>
            <person name="Rose J.K.C."/>
            <person name="Tang K."/>
        </authorList>
    </citation>
    <scope>NUCLEOTIDE SEQUENCE [LARGE SCALE GENOMIC DNA]</scope>
    <source>
        <strain evidence="2">cv. Huhao1</strain>
        <tissue evidence="1">Leaf</tissue>
    </source>
</reference>
<sequence>MVGQWKAQEKLEKLDSIVKSTEMILEGWSLAEIFNVRCVVAAPYVVPYSAPSSFERKFSEDLPLLYDFLQEASSDKNTSYWLSNVHVFVMSTVLGYWPSNVHVYGFWSLPMEWQFSCKQCAEVTVLTTSENWHMKAELCSAHTELQKFLNAPASLPPVFIGLSSIGR</sequence>
<organism evidence="1 2">
    <name type="scientific">Artemisia annua</name>
    <name type="common">Sweet wormwood</name>
    <dbReference type="NCBI Taxonomy" id="35608"/>
    <lineage>
        <taxon>Eukaryota</taxon>
        <taxon>Viridiplantae</taxon>
        <taxon>Streptophyta</taxon>
        <taxon>Embryophyta</taxon>
        <taxon>Tracheophyta</taxon>
        <taxon>Spermatophyta</taxon>
        <taxon>Magnoliopsida</taxon>
        <taxon>eudicotyledons</taxon>
        <taxon>Gunneridae</taxon>
        <taxon>Pentapetalae</taxon>
        <taxon>asterids</taxon>
        <taxon>campanulids</taxon>
        <taxon>Asterales</taxon>
        <taxon>Asteraceae</taxon>
        <taxon>Asteroideae</taxon>
        <taxon>Anthemideae</taxon>
        <taxon>Artemisiinae</taxon>
        <taxon>Artemisia</taxon>
    </lineage>
</organism>
<dbReference type="GO" id="GO:0016740">
    <property type="term" value="F:transferase activity"/>
    <property type="evidence" value="ECO:0007669"/>
    <property type="project" value="UniProtKB-KW"/>
</dbReference>
<gene>
    <name evidence="1" type="ORF">CTI12_AA437120</name>
</gene>
<dbReference type="Proteomes" id="UP000245207">
    <property type="component" value="Unassembled WGS sequence"/>
</dbReference>
<evidence type="ECO:0000313" key="2">
    <source>
        <dbReference type="Proteomes" id="UP000245207"/>
    </source>
</evidence>